<proteinExistence type="predicted"/>
<evidence type="ECO:0000313" key="2">
    <source>
        <dbReference type="Proteomes" id="UP000054375"/>
    </source>
</evidence>
<gene>
    <name evidence="1" type="ORF">AQJ54_16440</name>
</gene>
<organism evidence="1 2">
    <name type="scientific">Streptomyces griseorubiginosus</name>
    <dbReference type="NCBI Taxonomy" id="67304"/>
    <lineage>
        <taxon>Bacteria</taxon>
        <taxon>Bacillati</taxon>
        <taxon>Actinomycetota</taxon>
        <taxon>Actinomycetes</taxon>
        <taxon>Kitasatosporales</taxon>
        <taxon>Streptomycetaceae</taxon>
        <taxon>Streptomyces</taxon>
    </lineage>
</organism>
<protein>
    <submittedName>
        <fullName evidence="1">Uncharacterized protein</fullName>
    </submittedName>
</protein>
<dbReference type="AlphaFoldDB" id="A0A101S3H3"/>
<sequence>MPSPKQLRSRPRLWRALLLLGLLTGLLGMHGLAPGGGLHSHEAMRSTRSAHAATVAADVSLDQACHDGCGSGHLHHADASCASGAVSGGPVLPALAPDPAFTVVGANEPCPDGFASQDGARAPPSLSELQLLRI</sequence>
<comment type="caution">
    <text evidence="1">The sequence shown here is derived from an EMBL/GenBank/DDBJ whole genome shotgun (WGS) entry which is preliminary data.</text>
</comment>
<evidence type="ECO:0000313" key="1">
    <source>
        <dbReference type="EMBL" id="KUN66792.1"/>
    </source>
</evidence>
<name>A0A101S3H3_9ACTN</name>
<dbReference type="RefSeq" id="WP_062238065.1">
    <property type="nucleotide sequence ID" value="NZ_JBPJFL010000001.1"/>
</dbReference>
<dbReference type="Proteomes" id="UP000054375">
    <property type="component" value="Unassembled WGS sequence"/>
</dbReference>
<reference evidence="1 2" key="1">
    <citation type="submission" date="2015-10" db="EMBL/GenBank/DDBJ databases">
        <title>Draft genome sequence of Streptomyces griseorubiginosus DSM 40469, type strain for the species Streptomyces griseorubiginosus.</title>
        <authorList>
            <person name="Ruckert C."/>
            <person name="Winkler A."/>
            <person name="Kalinowski J."/>
            <person name="Kampfer P."/>
            <person name="Glaeser S."/>
        </authorList>
    </citation>
    <scope>NUCLEOTIDE SEQUENCE [LARGE SCALE GENOMIC DNA]</scope>
    <source>
        <strain evidence="1 2">DSM 40469</strain>
    </source>
</reference>
<dbReference type="EMBL" id="LMWV01000014">
    <property type="protein sequence ID" value="KUN66792.1"/>
    <property type="molecule type" value="Genomic_DNA"/>
</dbReference>
<accession>A0A101S3H3</accession>
<keyword evidence="2" id="KW-1185">Reference proteome</keyword>
<dbReference type="InterPro" id="IPR046151">
    <property type="entry name" value="DUF6153"/>
</dbReference>
<dbReference type="Pfam" id="PF19650">
    <property type="entry name" value="DUF6153"/>
    <property type="match status" value="1"/>
</dbReference>